<keyword evidence="2" id="KW-0238">DNA-binding</keyword>
<dbReference type="PANTHER" id="PTHR43280">
    <property type="entry name" value="ARAC-FAMILY TRANSCRIPTIONAL REGULATOR"/>
    <property type="match status" value="1"/>
</dbReference>
<dbReference type="GO" id="GO:0003700">
    <property type="term" value="F:DNA-binding transcription factor activity"/>
    <property type="evidence" value="ECO:0007669"/>
    <property type="project" value="InterPro"/>
</dbReference>
<comment type="caution">
    <text evidence="5">The sequence shown here is derived from an EMBL/GenBank/DDBJ whole genome shotgun (WGS) entry which is preliminary data.</text>
</comment>
<dbReference type="InterPro" id="IPR018060">
    <property type="entry name" value="HTH_AraC"/>
</dbReference>
<evidence type="ECO:0000256" key="2">
    <source>
        <dbReference type="ARBA" id="ARBA00023125"/>
    </source>
</evidence>
<dbReference type="SMART" id="SM00342">
    <property type="entry name" value="HTH_ARAC"/>
    <property type="match status" value="1"/>
</dbReference>
<dbReference type="EMBL" id="QSGO01000002">
    <property type="protein sequence ID" value="RHB37715.1"/>
    <property type="molecule type" value="Genomic_DNA"/>
</dbReference>
<evidence type="ECO:0000256" key="3">
    <source>
        <dbReference type="ARBA" id="ARBA00023163"/>
    </source>
</evidence>
<gene>
    <name evidence="5" type="ORF">DW888_03885</name>
</gene>
<dbReference type="Proteomes" id="UP000284379">
    <property type="component" value="Unassembled WGS sequence"/>
</dbReference>
<evidence type="ECO:0000256" key="1">
    <source>
        <dbReference type="ARBA" id="ARBA00023015"/>
    </source>
</evidence>
<dbReference type="GeneID" id="69500921"/>
<evidence type="ECO:0000259" key="4">
    <source>
        <dbReference type="PROSITE" id="PS01124"/>
    </source>
</evidence>
<evidence type="ECO:0000313" key="6">
    <source>
        <dbReference type="Proteomes" id="UP000284379"/>
    </source>
</evidence>
<keyword evidence="1" id="KW-0805">Transcription regulation</keyword>
<dbReference type="PROSITE" id="PS01124">
    <property type="entry name" value="HTH_ARAC_FAMILY_2"/>
    <property type="match status" value="1"/>
</dbReference>
<organism evidence="5 6">
    <name type="scientific">Bacteroides nordii</name>
    <dbReference type="NCBI Taxonomy" id="291645"/>
    <lineage>
        <taxon>Bacteria</taxon>
        <taxon>Pseudomonadati</taxon>
        <taxon>Bacteroidota</taxon>
        <taxon>Bacteroidia</taxon>
        <taxon>Bacteroidales</taxon>
        <taxon>Bacteroidaceae</taxon>
        <taxon>Bacteroides</taxon>
    </lineage>
</organism>
<name>A0A413VVR5_9BACE</name>
<dbReference type="PANTHER" id="PTHR43280:SF32">
    <property type="entry name" value="TRANSCRIPTIONAL REGULATORY PROTEIN"/>
    <property type="match status" value="1"/>
</dbReference>
<dbReference type="AlphaFoldDB" id="A0A413VVR5"/>
<dbReference type="RefSeq" id="WP_025866521.1">
    <property type="nucleotide sequence ID" value="NZ_CABJFV010000002.1"/>
</dbReference>
<keyword evidence="3" id="KW-0804">Transcription</keyword>
<dbReference type="Pfam" id="PF12833">
    <property type="entry name" value="HTH_18"/>
    <property type="match status" value="1"/>
</dbReference>
<proteinExistence type="predicted"/>
<protein>
    <submittedName>
        <fullName evidence="5">AraC family transcriptional regulator</fullName>
    </submittedName>
</protein>
<dbReference type="InterPro" id="IPR009057">
    <property type="entry name" value="Homeodomain-like_sf"/>
</dbReference>
<sequence length="285" mass="32736">MKKELPKIDISEDFVIGSNADIDPNILNLYTSYPCRLKAEVFVLCMGGSIEASINLSDYTIKKYDFVTLSPASIIQINKIEGDLKLYFMVFSSDFINGISKTKAIIDLIYITKNHPVLSLPQEFANIYEEFFLLMMKVYYKKRSPYNPEILKCMLLSILYRLSDMYHERPVRNKSSLNRGEDICKAFGNLVIQHYTQERNISYYAQQLNITPSHLSNTVKHITGKTVMDIISEVVIVDAQAQLKSTNTPIHEIADSLNFPNVSFFGKYFKRLTGMSPQQYRNSDK</sequence>
<dbReference type="SUPFAM" id="SSF46689">
    <property type="entry name" value="Homeodomain-like"/>
    <property type="match status" value="1"/>
</dbReference>
<dbReference type="Gene3D" id="1.10.10.60">
    <property type="entry name" value="Homeodomain-like"/>
    <property type="match status" value="1"/>
</dbReference>
<accession>A0A413VVR5</accession>
<feature type="domain" description="HTH araC/xylS-type" evidence="4">
    <location>
        <begin position="185"/>
        <end position="283"/>
    </location>
</feature>
<dbReference type="GO" id="GO:0043565">
    <property type="term" value="F:sequence-specific DNA binding"/>
    <property type="evidence" value="ECO:0007669"/>
    <property type="project" value="InterPro"/>
</dbReference>
<evidence type="ECO:0000313" key="5">
    <source>
        <dbReference type="EMBL" id="RHB37715.1"/>
    </source>
</evidence>
<reference evidence="5 6" key="1">
    <citation type="submission" date="2018-08" db="EMBL/GenBank/DDBJ databases">
        <title>A genome reference for cultivated species of the human gut microbiota.</title>
        <authorList>
            <person name="Zou Y."/>
            <person name="Xue W."/>
            <person name="Luo G."/>
        </authorList>
    </citation>
    <scope>NUCLEOTIDE SEQUENCE [LARGE SCALE GENOMIC DNA]</scope>
    <source>
        <strain evidence="5 6">AM40-30BH</strain>
    </source>
</reference>